<feature type="region of interest" description="Disordered" evidence="1">
    <location>
        <begin position="745"/>
        <end position="793"/>
    </location>
</feature>
<dbReference type="PANTHER" id="PTHR33862:SF3">
    <property type="entry name" value="OROFACIAL CLEFT 1 CANDIDATE GENE 1 PROTEIN"/>
    <property type="match status" value="1"/>
</dbReference>
<feature type="transmembrane region" description="Helical" evidence="2">
    <location>
        <begin position="999"/>
        <end position="1022"/>
    </location>
</feature>
<dbReference type="AlphaFoldDB" id="A0A077ZRB6"/>
<evidence type="ECO:0000256" key="2">
    <source>
        <dbReference type="SAM" id="Phobius"/>
    </source>
</evidence>
<protein>
    <submittedName>
        <fullName evidence="3">Uncharacterized protein loc101675906</fullName>
    </submittedName>
</protein>
<dbReference type="Proteomes" id="UP000039865">
    <property type="component" value="Unassembled WGS sequence"/>
</dbReference>
<proteinExistence type="predicted"/>
<feature type="compositionally biased region" description="Basic and acidic residues" evidence="1">
    <location>
        <begin position="773"/>
        <end position="782"/>
    </location>
</feature>
<reference evidence="3 4" key="1">
    <citation type="submission" date="2014-06" db="EMBL/GenBank/DDBJ databases">
        <authorList>
            <person name="Swart Estienne"/>
        </authorList>
    </citation>
    <scope>NUCLEOTIDE SEQUENCE [LARGE SCALE GENOMIC DNA]</scope>
    <source>
        <strain evidence="3 4">130c</strain>
    </source>
</reference>
<feature type="compositionally biased region" description="Basic and acidic residues" evidence="1">
    <location>
        <begin position="48"/>
        <end position="62"/>
    </location>
</feature>
<dbReference type="EMBL" id="CCKQ01001359">
    <property type="protein sequence ID" value="CDW72463.1"/>
    <property type="molecule type" value="Genomic_DNA"/>
</dbReference>
<feature type="compositionally biased region" description="Acidic residues" evidence="1">
    <location>
        <begin position="73"/>
        <end position="84"/>
    </location>
</feature>
<feature type="compositionally biased region" description="Polar residues" evidence="1">
    <location>
        <begin position="763"/>
        <end position="772"/>
    </location>
</feature>
<feature type="transmembrane region" description="Helical" evidence="2">
    <location>
        <begin position="914"/>
        <end position="938"/>
    </location>
</feature>
<feature type="compositionally biased region" description="Polar residues" evidence="1">
    <location>
        <begin position="783"/>
        <end position="793"/>
    </location>
</feature>
<feature type="compositionally biased region" description="Basic and acidic residues" evidence="1">
    <location>
        <begin position="1188"/>
        <end position="1198"/>
    </location>
</feature>
<evidence type="ECO:0000313" key="4">
    <source>
        <dbReference type="Proteomes" id="UP000039865"/>
    </source>
</evidence>
<keyword evidence="4" id="KW-1185">Reference proteome</keyword>
<keyword evidence="2" id="KW-1133">Transmembrane helix</keyword>
<dbReference type="InParanoid" id="A0A077ZRB6"/>
<feature type="region of interest" description="Disordered" evidence="1">
    <location>
        <begin position="1"/>
        <end position="88"/>
    </location>
</feature>
<evidence type="ECO:0000313" key="3">
    <source>
        <dbReference type="EMBL" id="CDW72463.1"/>
    </source>
</evidence>
<keyword evidence="2" id="KW-0472">Membrane</keyword>
<feature type="compositionally biased region" description="Polar residues" evidence="1">
    <location>
        <begin position="18"/>
        <end position="27"/>
    </location>
</feature>
<name>A0A077ZRB6_STYLE</name>
<evidence type="ECO:0000256" key="1">
    <source>
        <dbReference type="SAM" id="MobiDB-lite"/>
    </source>
</evidence>
<feature type="transmembrane region" description="Helical" evidence="2">
    <location>
        <begin position="950"/>
        <end position="971"/>
    </location>
</feature>
<dbReference type="OrthoDB" id="312610at2759"/>
<feature type="transmembrane region" description="Helical" evidence="2">
    <location>
        <begin position="856"/>
        <end position="874"/>
    </location>
</feature>
<accession>A0A077ZRB6</accession>
<sequence>MEYSPQRLHTNEEEDNHTITNNNMSFSSHRDKQPLIQEDQENLSMKSIENRRSLMNLEDTKKVSNVAKMHISDEDEEENDEENQEFTSKDLIKAQQKLIKGSKRVYSAMPVKDGKRIKGSQSLLLRDDEQSDSIEEEIKQPYKKKLSYQNKNGYGKLQSDTSSLSGGLNMIKETDEYDTVYQPFKFDYHFEFDNPERVERLFNEPQKSFLRPNTGPRSEVSLRDRYSANDQITQIGDDQQSNLLQDNTISIFEVDVDELKKQKKKIHKEEKQFYKNQKKLKKRKEKEIQKTTDITSQKIDDKTGAIIKILEQKDLNSQKEFQRKEKILRLNFGQTVNALIKNIKIQRDLILQAYGPIVLQSKKDELPLFHINSKHNKDGAEKLNQLLKVRDNTPQPIQVKVVSCKNLKDKVGSGHFIMMCSVLDRIGGQKITYNLGECIDSLRDLSRSIRDFNLKKRTFINKEHREMEQKLADGQKVVVAAPKTGMNWFKAGGFGGYNKVQQDDEDEKRKKAEAKQNEIMDQSINPNTDVKLEFSRNQTKYIRFDGRYFDNELLIDDHLNILVPPNIQPSNILQFELILLASETVPKDYVVGWGVFPLVNSEFMLNEGQFKLPMLFGQVNIAYDKFGKIEESFKKDLDNWLCNLYIEIDRIKLSEIKIHPETSDLYHYEPYRLKNNDSLISDTHTHINPHIDEIGENSQMLEYKVGKQQKFFKKQTFKEIEQDENDSLLNYQKLKNKQLNLASNSNSQISVEDQEVEDKKSQSNKSQSIEDQSNNHEHEESKNLNQSKSKESYYSTVSHEIMIDRRKDDDEIQYDQFHFSVSQKLDLKTRKLTFKKMLYIWDELTEDFGVKKLKNIEFHLAIIYMFFLFFLRMWTHYVGQYIILLLMGVPVTGFDPHWYKIYITYAQWTFIQELMVVVFGILSNSLLMSLFTLIAFFCKRSCLNCFPRMFYKVICWYGIWTLFDPYVTLVIDIASEGWDVGDYFKLYNYYYKKQGNGLVGIYLTVFAIFAFTVINGLIFYNYMIFVHMNGRILDLYKRLSGSIKAFFIPHDNEVSLTYLKWVIKRAKKRNFVIKSSSQSIVDKRGQQKDIQYIHIYKYGNKSFLIVYIENSALKRNRMFVKDQDGSICEVPQNKILLREDEVKVLIEDINKSNAHIYGDKQDFFESLKLSVKNKDNVANASILAERHGYSARENQKDREEDDDGFEFGENHRLNIDGGGSQSIVKSNILNEINQNLISLDNSISQPQKHRSLILHEDDSQNV</sequence>
<gene>
    <name evidence="3" type="primary">Contig826.g899</name>
    <name evidence="3" type="ORF">STYLEM_1423</name>
</gene>
<feature type="transmembrane region" description="Helical" evidence="2">
    <location>
        <begin position="881"/>
        <end position="899"/>
    </location>
</feature>
<dbReference type="PANTHER" id="PTHR33862">
    <property type="entry name" value="OROFACIAL CLEFT 1 CANDIDATE GENE 1 PROTEIN"/>
    <property type="match status" value="1"/>
</dbReference>
<dbReference type="InterPro" id="IPR031390">
    <property type="entry name" value="OFCC1"/>
</dbReference>
<keyword evidence="2" id="KW-0812">Transmembrane</keyword>
<organism evidence="3 4">
    <name type="scientific">Stylonychia lemnae</name>
    <name type="common">Ciliate</name>
    <dbReference type="NCBI Taxonomy" id="5949"/>
    <lineage>
        <taxon>Eukaryota</taxon>
        <taxon>Sar</taxon>
        <taxon>Alveolata</taxon>
        <taxon>Ciliophora</taxon>
        <taxon>Intramacronucleata</taxon>
        <taxon>Spirotrichea</taxon>
        <taxon>Stichotrichia</taxon>
        <taxon>Sporadotrichida</taxon>
        <taxon>Oxytrichidae</taxon>
        <taxon>Stylonychinae</taxon>
        <taxon>Stylonychia</taxon>
    </lineage>
</organism>
<feature type="region of interest" description="Disordered" evidence="1">
    <location>
        <begin position="1188"/>
        <end position="1210"/>
    </location>
</feature>